<feature type="transmembrane region" description="Helical" evidence="7">
    <location>
        <begin position="92"/>
        <end position="113"/>
    </location>
</feature>
<feature type="transmembrane region" description="Helical" evidence="7">
    <location>
        <begin position="262"/>
        <end position="279"/>
    </location>
</feature>
<evidence type="ECO:0000313" key="9">
    <source>
        <dbReference type="EMBL" id="AIU71587.1"/>
    </source>
</evidence>
<dbReference type="OrthoDB" id="9150437at2"/>
<dbReference type="SUPFAM" id="SSF103481">
    <property type="entry name" value="Multidrug resistance efflux transporter EmrE"/>
    <property type="match status" value="2"/>
</dbReference>
<keyword evidence="6 7" id="KW-0472">Membrane</keyword>
<dbReference type="PANTHER" id="PTHR22911:SF137">
    <property type="entry name" value="SOLUTE CARRIER FAMILY 35 MEMBER G2-RELATED"/>
    <property type="match status" value="1"/>
</dbReference>
<dbReference type="InterPro" id="IPR000620">
    <property type="entry name" value="EamA_dom"/>
</dbReference>
<dbReference type="KEGG" id="hav:AT03_03700"/>
<evidence type="ECO:0000256" key="1">
    <source>
        <dbReference type="ARBA" id="ARBA00004651"/>
    </source>
</evidence>
<comment type="similarity">
    <text evidence="2">Belongs to the EamA transporter family.</text>
</comment>
<dbReference type="HOGENOM" id="CLU_033863_15_3_6"/>
<evidence type="ECO:0000313" key="10">
    <source>
        <dbReference type="Proteomes" id="UP000029986"/>
    </source>
</evidence>
<evidence type="ECO:0000256" key="3">
    <source>
        <dbReference type="ARBA" id="ARBA00022475"/>
    </source>
</evidence>
<feature type="transmembrane region" description="Helical" evidence="7">
    <location>
        <begin position="65"/>
        <end position="86"/>
    </location>
</feature>
<dbReference type="EMBL" id="CP009706">
    <property type="protein sequence ID" value="AIU71587.1"/>
    <property type="molecule type" value="Genomic_DNA"/>
</dbReference>
<dbReference type="eggNOG" id="COG0697">
    <property type="taxonomic scope" value="Bacteria"/>
</dbReference>
<feature type="domain" description="EamA" evidence="8">
    <location>
        <begin position="149"/>
        <end position="277"/>
    </location>
</feature>
<evidence type="ECO:0000256" key="4">
    <source>
        <dbReference type="ARBA" id="ARBA00022692"/>
    </source>
</evidence>
<feature type="transmembrane region" description="Helical" evidence="7">
    <location>
        <begin position="33"/>
        <end position="53"/>
    </location>
</feature>
<dbReference type="AlphaFoldDB" id="A0A097QYN8"/>
<evidence type="ECO:0000256" key="6">
    <source>
        <dbReference type="ARBA" id="ARBA00023136"/>
    </source>
</evidence>
<dbReference type="GO" id="GO:0016020">
    <property type="term" value="C:membrane"/>
    <property type="evidence" value="ECO:0007669"/>
    <property type="project" value="InterPro"/>
</dbReference>
<dbReference type="PANTHER" id="PTHR22911">
    <property type="entry name" value="ACYL-MALONYL CONDENSING ENZYME-RELATED"/>
    <property type="match status" value="1"/>
</dbReference>
<dbReference type="Proteomes" id="UP000029986">
    <property type="component" value="Chromosome"/>
</dbReference>
<accession>A0A097QYN8</accession>
<feature type="transmembrane region" description="Helical" evidence="7">
    <location>
        <begin position="149"/>
        <end position="167"/>
    </location>
</feature>
<feature type="transmembrane region" description="Helical" evidence="7">
    <location>
        <begin position="7"/>
        <end position="27"/>
    </location>
</feature>
<feature type="transmembrane region" description="Helical" evidence="7">
    <location>
        <begin position="237"/>
        <end position="256"/>
    </location>
</feature>
<dbReference type="RefSeq" id="WP_025798937.1">
    <property type="nucleotide sequence ID" value="NZ_CP009706.1"/>
</dbReference>
<feature type="domain" description="EamA" evidence="8">
    <location>
        <begin position="6"/>
        <end position="136"/>
    </location>
</feature>
<evidence type="ECO:0000256" key="2">
    <source>
        <dbReference type="ARBA" id="ARBA00007362"/>
    </source>
</evidence>
<dbReference type="Pfam" id="PF00892">
    <property type="entry name" value="EamA"/>
    <property type="match status" value="2"/>
</dbReference>
<dbReference type="InterPro" id="IPR037185">
    <property type="entry name" value="EmrE-like"/>
</dbReference>
<sequence length="283" mass="30805">MDRRRALWLMHGATVLFGISGIFGKLIASSAAVLVFGRAIFALAAMSLLLIKLKRLPWRELDARGVGRLCACGALLCAHWVTFFIAVKVGGVAVGTLGFACFPAFVAILEGLLYREKLSSAEYVLILLVTIGLVLVTPSFNFENSATEGLLWGILSGLIYAILALANRHSASSVNGTQVCWWQNLAVIVLLFPFTYHELPLVSAMDWMWIACLGLICTGLAYSLFISSLQALKARMAAMIIALEPVYAILIAWALFHEVPSLRMVSGGLLIIFAVAWSARRRS</sequence>
<evidence type="ECO:0000256" key="7">
    <source>
        <dbReference type="SAM" id="Phobius"/>
    </source>
</evidence>
<evidence type="ECO:0000256" key="5">
    <source>
        <dbReference type="ARBA" id="ARBA00022989"/>
    </source>
</evidence>
<feature type="transmembrane region" description="Helical" evidence="7">
    <location>
        <begin position="179"/>
        <end position="196"/>
    </location>
</feature>
<keyword evidence="5 7" id="KW-1133">Transmembrane helix</keyword>
<keyword evidence="4 7" id="KW-0812">Transmembrane</keyword>
<protein>
    <submittedName>
        <fullName evidence="9">TetR family transcriptional regulator</fullName>
    </submittedName>
</protein>
<evidence type="ECO:0000259" key="8">
    <source>
        <dbReference type="Pfam" id="PF00892"/>
    </source>
</evidence>
<name>A0A097QYN8_HAFAL</name>
<organism evidence="9 10">
    <name type="scientific">Hafnia alvei FB1</name>
    <dbReference type="NCBI Taxonomy" id="1453496"/>
    <lineage>
        <taxon>Bacteria</taxon>
        <taxon>Pseudomonadati</taxon>
        <taxon>Pseudomonadota</taxon>
        <taxon>Gammaproteobacteria</taxon>
        <taxon>Enterobacterales</taxon>
        <taxon>Hafniaceae</taxon>
        <taxon>Hafnia</taxon>
    </lineage>
</organism>
<keyword evidence="3" id="KW-1003">Cell membrane</keyword>
<reference evidence="9 10" key="1">
    <citation type="journal article" date="2014" name="Gut Pathog.">
        <title>Gene clusters of Hafnia alvei strain FB1 important in survival and pathogenesis: a draft genome perspective.</title>
        <authorList>
            <person name="Tan J.Y."/>
            <person name="Yin W.F."/>
            <person name="Chan K.G."/>
        </authorList>
    </citation>
    <scope>NUCLEOTIDE SEQUENCE [LARGE SCALE GENOMIC DNA]</scope>
    <source>
        <strain evidence="9 10">FB1</strain>
    </source>
</reference>
<feature type="transmembrane region" description="Helical" evidence="7">
    <location>
        <begin position="120"/>
        <end position="137"/>
    </location>
</feature>
<dbReference type="GeneID" id="56890347"/>
<proteinExistence type="inferred from homology"/>
<comment type="subcellular location">
    <subcellularLocation>
        <location evidence="1">Cell membrane</location>
        <topology evidence="1">Multi-pass membrane protein</topology>
    </subcellularLocation>
</comment>
<keyword evidence="10" id="KW-1185">Reference proteome</keyword>
<gene>
    <name evidence="9" type="ORF">AT03_03700</name>
</gene>
<dbReference type="PATRIC" id="fig|1453496.5.peg.734"/>
<feature type="transmembrane region" description="Helical" evidence="7">
    <location>
        <begin position="208"/>
        <end position="225"/>
    </location>
</feature>